<name>A0A0D2VFY9_CAPO3</name>
<accession>A0A0D2VFY9</accession>
<dbReference type="RefSeq" id="XP_004365164.1">
    <property type="nucleotide sequence ID" value="XM_004365107.2"/>
</dbReference>
<dbReference type="AlphaFoldDB" id="A0A0D2VFY9"/>
<dbReference type="eggNOG" id="KOG0379">
    <property type="taxonomic scope" value="Eukaryota"/>
</dbReference>
<proteinExistence type="predicted"/>
<dbReference type="Proteomes" id="UP000008743">
    <property type="component" value="Unassembled WGS sequence"/>
</dbReference>
<dbReference type="SUPFAM" id="SSF117281">
    <property type="entry name" value="Kelch motif"/>
    <property type="match status" value="1"/>
</dbReference>
<dbReference type="PANTHER" id="PTHR46093:SF19">
    <property type="entry name" value="RAB9 EFFECTOR PROTEIN WITH KELCH MOTIFS-LIKE"/>
    <property type="match status" value="1"/>
</dbReference>
<feature type="region of interest" description="Disordered" evidence="3">
    <location>
        <begin position="174"/>
        <end position="231"/>
    </location>
</feature>
<evidence type="ECO:0000313" key="4">
    <source>
        <dbReference type="EMBL" id="KJE88687.1"/>
    </source>
</evidence>
<sequence length="562" mass="60031">MAGQLDIYALLGTDAAPIKLTPRAPLNSDDAYDSQGFIHAGTQYASYFAPEAYSTLVVFGIGNWLAVRRDADFVVSLAFGDTVKQRVAVLNDQQRSWVAEMKWSASEIAAIEALASEQRLAKLTVKVEMLSSSYLAASPPSMNSSALECSAPSTPASTQSGAASASIWEIASEAAPPCTPPKASAPATPSTKSGGGRKRAASTPDKKASGASGAGGEGRGNASPAGGSKRVRMDHESTALVGSALGDLPTPSARWGMTFTLLGGSSRNAVLFGGQGNNQDMVKDTVWMLEDGCKWVQLETTGTAPALRMGHSSVAHNGQIYTFGGSRKMRWFNDLFTLDTTSNTWTTVQFTGQSPSASYHSVFTIRGDMFVFGGIHGHQSDRIPDVCKNELHVFNFDLRNWYRPSVFGDVPSPRSGHSAVVADDERVFIFGGWDAPECYDDLFTFDAVMMEFTKVATHGARPSARSWHAALLLPGNRMLIYGGFDGNLPMGDAFLLDLATMTWHKVTNPELSKPRAGHAMILLPAVSGNAHEDTICVFGGGDNDDGFYNDVVTLRADRITLG</sequence>
<feature type="region of interest" description="Disordered" evidence="3">
    <location>
        <begin position="145"/>
        <end position="164"/>
    </location>
</feature>
<feature type="compositionally biased region" description="Polar residues" evidence="3">
    <location>
        <begin position="145"/>
        <end position="161"/>
    </location>
</feature>
<dbReference type="Gene3D" id="2.120.10.80">
    <property type="entry name" value="Kelch-type beta propeller"/>
    <property type="match status" value="2"/>
</dbReference>
<dbReference type="Pfam" id="PF24681">
    <property type="entry name" value="Kelch_KLHDC2_KLHL20_DRC7"/>
    <property type="match status" value="1"/>
</dbReference>
<dbReference type="InterPro" id="IPR015915">
    <property type="entry name" value="Kelch-typ_b-propeller"/>
</dbReference>
<keyword evidence="2" id="KW-0677">Repeat</keyword>
<reference evidence="5" key="1">
    <citation type="submission" date="2011-02" db="EMBL/GenBank/DDBJ databases">
        <title>The Genome Sequence of Capsaspora owczarzaki ATCC 30864.</title>
        <authorList>
            <person name="Russ C."/>
            <person name="Cuomo C."/>
            <person name="Burger G."/>
            <person name="Gray M.W."/>
            <person name="Holland P.W.H."/>
            <person name="King N."/>
            <person name="Lang F.B.F."/>
            <person name="Roger A.J."/>
            <person name="Ruiz-Trillo I."/>
            <person name="Young S.K."/>
            <person name="Zeng Q."/>
            <person name="Gargeya S."/>
            <person name="Alvarado L."/>
            <person name="Berlin A."/>
            <person name="Chapman S.B."/>
            <person name="Chen Z."/>
            <person name="Freedman E."/>
            <person name="Gellesch M."/>
            <person name="Goldberg J."/>
            <person name="Griggs A."/>
            <person name="Gujja S."/>
            <person name="Heilman E."/>
            <person name="Heiman D."/>
            <person name="Howarth C."/>
            <person name="Mehta T."/>
            <person name="Neiman D."/>
            <person name="Pearson M."/>
            <person name="Roberts A."/>
            <person name="Saif S."/>
            <person name="Shea T."/>
            <person name="Shenoy N."/>
            <person name="Sisk P."/>
            <person name="Stolte C."/>
            <person name="Sykes S."/>
            <person name="White J."/>
            <person name="Yandava C."/>
            <person name="Haas B."/>
            <person name="Nusbaum C."/>
            <person name="Birren B."/>
        </authorList>
    </citation>
    <scope>NUCLEOTIDE SEQUENCE</scope>
    <source>
        <strain evidence="5">ATCC 30864</strain>
    </source>
</reference>
<dbReference type="InParanoid" id="A0A0D2VFY9"/>
<dbReference type="PhylomeDB" id="A0A0D2VFY9"/>
<evidence type="ECO:0000256" key="2">
    <source>
        <dbReference type="ARBA" id="ARBA00022737"/>
    </source>
</evidence>
<keyword evidence="1" id="KW-0880">Kelch repeat</keyword>
<feature type="compositionally biased region" description="Low complexity" evidence="3">
    <location>
        <begin position="174"/>
        <end position="192"/>
    </location>
</feature>
<dbReference type="STRING" id="595528.A0A0D2VFY9"/>
<evidence type="ECO:0000256" key="3">
    <source>
        <dbReference type="SAM" id="MobiDB-lite"/>
    </source>
</evidence>
<evidence type="ECO:0000313" key="5">
    <source>
        <dbReference type="Proteomes" id="UP000008743"/>
    </source>
</evidence>
<evidence type="ECO:0000256" key="1">
    <source>
        <dbReference type="ARBA" id="ARBA00022441"/>
    </source>
</evidence>
<dbReference type="PANTHER" id="PTHR46093">
    <property type="entry name" value="ACYL-COA-BINDING DOMAIN-CONTAINING PROTEIN 5"/>
    <property type="match status" value="1"/>
</dbReference>
<dbReference type="OrthoDB" id="10250130at2759"/>
<dbReference type="EMBL" id="KE346360">
    <property type="protein sequence ID" value="KJE88687.1"/>
    <property type="molecule type" value="Genomic_DNA"/>
</dbReference>
<gene>
    <name evidence="4" type="ORF">CAOG_000293</name>
</gene>
<keyword evidence="5" id="KW-1185">Reference proteome</keyword>
<organism evidence="4 5">
    <name type="scientific">Capsaspora owczarzaki (strain ATCC 30864)</name>
    <dbReference type="NCBI Taxonomy" id="595528"/>
    <lineage>
        <taxon>Eukaryota</taxon>
        <taxon>Filasterea</taxon>
        <taxon>Capsaspora</taxon>
    </lineage>
</organism>
<protein>
    <submittedName>
        <fullName evidence="4">Kelch repeat-containing protein</fullName>
    </submittedName>
</protein>